<gene>
    <name evidence="5" type="ORF">BRAN1462_LOCUS44481</name>
</gene>
<accession>A0A7S2LZ41</accession>
<evidence type="ECO:0000256" key="3">
    <source>
        <dbReference type="ARBA" id="ARBA00023136"/>
    </source>
</evidence>
<reference evidence="5" key="1">
    <citation type="submission" date="2021-01" db="EMBL/GenBank/DDBJ databases">
        <authorList>
            <person name="Corre E."/>
            <person name="Pelletier E."/>
            <person name="Niang G."/>
            <person name="Scheremetjew M."/>
            <person name="Finn R."/>
            <person name="Kale V."/>
            <person name="Holt S."/>
            <person name="Cochrane G."/>
            <person name="Meng A."/>
            <person name="Brown T."/>
            <person name="Cohen L."/>
        </authorList>
    </citation>
    <scope>NUCLEOTIDE SEQUENCE</scope>
    <source>
        <strain evidence="5">RCC3387</strain>
    </source>
</reference>
<dbReference type="Gene3D" id="1.50.40.10">
    <property type="entry name" value="Mitochondrial carrier domain"/>
    <property type="match status" value="1"/>
</dbReference>
<name>A0A7S2LZ41_9DINO</name>
<dbReference type="PROSITE" id="PS50920">
    <property type="entry name" value="SOLCAR"/>
    <property type="match status" value="1"/>
</dbReference>
<dbReference type="InterPro" id="IPR023395">
    <property type="entry name" value="MCP_dom_sf"/>
</dbReference>
<organism evidence="5">
    <name type="scientific">Zooxanthella nutricula</name>
    <dbReference type="NCBI Taxonomy" id="1333877"/>
    <lineage>
        <taxon>Eukaryota</taxon>
        <taxon>Sar</taxon>
        <taxon>Alveolata</taxon>
        <taxon>Dinophyceae</taxon>
        <taxon>Peridiniales</taxon>
        <taxon>Peridiniales incertae sedis</taxon>
        <taxon>Zooxanthella</taxon>
    </lineage>
</organism>
<evidence type="ECO:0000256" key="1">
    <source>
        <dbReference type="ARBA" id="ARBA00004141"/>
    </source>
</evidence>
<feature type="repeat" description="Solcar" evidence="4">
    <location>
        <begin position="227"/>
        <end position="310"/>
    </location>
</feature>
<evidence type="ECO:0000313" key="5">
    <source>
        <dbReference type="EMBL" id="CAD9619433.1"/>
    </source>
</evidence>
<dbReference type="EMBL" id="HBGW01069760">
    <property type="protein sequence ID" value="CAD9619433.1"/>
    <property type="molecule type" value="Transcribed_RNA"/>
</dbReference>
<keyword evidence="2 4" id="KW-0812">Transmembrane</keyword>
<sequence>MVAAPARNTEDLPFPRTIGYWALAANGAKGGGTKYLTLQYLNFARWTAQQHSCNLPQAIKIMARNYVFHADGRFTPLGFFKMWWPYVTLMNETVHWGMKVPLAMCLYDKSREVGLGQHSGLFVGVALSSAGEVVATGWSERFGVHMGLRQLSSYKESLRLSQEARGNIVAAAYAGAGGLWLRNFAWNFAFFEWKRFFHNAVEETPAGAPSWFCWHLDWLRTLDKKDQANFLTFEAATLGTYLTFFNMAGDNIKTKMQHDPARYPNFRDTCLEIWGKHGLLGFARGGLFKGIYLILGATVAIGIQERLSEIMAALMHR</sequence>
<proteinExistence type="predicted"/>
<evidence type="ECO:0000256" key="2">
    <source>
        <dbReference type="ARBA" id="ARBA00022692"/>
    </source>
</evidence>
<evidence type="ECO:0008006" key="6">
    <source>
        <dbReference type="Google" id="ProtNLM"/>
    </source>
</evidence>
<dbReference type="GO" id="GO:0016020">
    <property type="term" value="C:membrane"/>
    <property type="evidence" value="ECO:0007669"/>
    <property type="project" value="UniProtKB-SubCell"/>
</dbReference>
<protein>
    <recommendedName>
        <fullName evidence="6">Mitochondrial carrier protein</fullName>
    </recommendedName>
</protein>
<dbReference type="AlphaFoldDB" id="A0A7S2LZ41"/>
<keyword evidence="3 4" id="KW-0472">Membrane</keyword>
<evidence type="ECO:0000256" key="4">
    <source>
        <dbReference type="PROSITE-ProRule" id="PRU00282"/>
    </source>
</evidence>
<dbReference type="InterPro" id="IPR018108">
    <property type="entry name" value="MCP_transmembrane"/>
</dbReference>
<dbReference type="SUPFAM" id="SSF103506">
    <property type="entry name" value="Mitochondrial carrier"/>
    <property type="match status" value="1"/>
</dbReference>
<comment type="subcellular location">
    <subcellularLocation>
        <location evidence="1">Membrane</location>
        <topology evidence="1">Multi-pass membrane protein</topology>
    </subcellularLocation>
</comment>